<evidence type="ECO:0000259" key="16">
    <source>
        <dbReference type="Pfam" id="PF02776"/>
    </source>
</evidence>
<sequence length="372" mass="39646">ATGASIIARTLRNLGVTVVFGVVGGPVLDIAEQAINIGIRFIGFRNEQAASYAATAYGYLTGRPGVCLVVGGPGVLHAIAGVGNASANNFPLLLLGGSIETHLATKGAFQEMDSITLLSPHTKISPRPSNVDMLPSTITEVYRTAFYGRPGPAFIDLPVDLINDPIDPEDSDDVIDIPKISKSPISAAEAGRVSQVVALLRTAQAPLIVIGKWDSASRTQLQPGKHIMHPMHKPRPVRRLVRRLLQLRGDSAFGFSGMGVETMARLGMDVLIFVINNSGIYFGDSDSAADFEAKREKTAKGEPGLRGWALGCETRYEKLAEACGGIGYFVRSPEDLEKATVEGFKAKVPVIVNVIIQSGKVEESVSAHSLQF</sequence>
<evidence type="ECO:0000259" key="15">
    <source>
        <dbReference type="Pfam" id="PF02775"/>
    </source>
</evidence>
<dbReference type="EC" id="4.1.2.63" evidence="12"/>
<evidence type="ECO:0000256" key="6">
    <source>
        <dbReference type="ARBA" id="ARBA00022842"/>
    </source>
</evidence>
<organism evidence="17 18">
    <name type="scientific">Didymella exigua CBS 183.55</name>
    <dbReference type="NCBI Taxonomy" id="1150837"/>
    <lineage>
        <taxon>Eukaryota</taxon>
        <taxon>Fungi</taxon>
        <taxon>Dikarya</taxon>
        <taxon>Ascomycota</taxon>
        <taxon>Pezizomycotina</taxon>
        <taxon>Dothideomycetes</taxon>
        <taxon>Pleosporomycetidae</taxon>
        <taxon>Pleosporales</taxon>
        <taxon>Pleosporineae</taxon>
        <taxon>Didymellaceae</taxon>
        <taxon>Didymella</taxon>
    </lineage>
</organism>
<keyword evidence="7" id="KW-0786">Thiamine pyrophosphate</keyword>
<dbReference type="Pfam" id="PF02776">
    <property type="entry name" value="TPP_enzyme_N"/>
    <property type="match status" value="1"/>
</dbReference>
<gene>
    <name evidence="17" type="ORF">M421DRAFT_54956</name>
</gene>
<dbReference type="OrthoDB" id="10006023at2759"/>
<dbReference type="GO" id="GO:0046872">
    <property type="term" value="F:metal ion binding"/>
    <property type="evidence" value="ECO:0007669"/>
    <property type="project" value="UniProtKB-KW"/>
</dbReference>
<evidence type="ECO:0000313" key="17">
    <source>
        <dbReference type="EMBL" id="KAF1932071.1"/>
    </source>
</evidence>
<evidence type="ECO:0000256" key="11">
    <source>
        <dbReference type="ARBA" id="ARBA00044454"/>
    </source>
</evidence>
<evidence type="ECO:0000256" key="12">
    <source>
        <dbReference type="ARBA" id="ARBA00044518"/>
    </source>
</evidence>
<dbReference type="GO" id="GO:0030976">
    <property type="term" value="F:thiamine pyrophosphate binding"/>
    <property type="evidence" value="ECO:0007669"/>
    <property type="project" value="InterPro"/>
</dbReference>
<dbReference type="SUPFAM" id="SSF52518">
    <property type="entry name" value="Thiamin diphosphate-binding fold (THDP-binding)"/>
    <property type="match status" value="2"/>
</dbReference>
<dbReference type="Proteomes" id="UP000800082">
    <property type="component" value="Unassembled WGS sequence"/>
</dbReference>
<comment type="similarity">
    <text evidence="4">Belongs to the TPP enzyme family.</text>
</comment>
<feature type="domain" description="Thiamine pyrophosphate enzyme TPP-binding" evidence="15">
    <location>
        <begin position="244"/>
        <end position="354"/>
    </location>
</feature>
<dbReference type="GeneID" id="54352934"/>
<dbReference type="CDD" id="cd07035">
    <property type="entry name" value="TPP_PYR_POX_like"/>
    <property type="match status" value="1"/>
</dbReference>
<evidence type="ECO:0000256" key="1">
    <source>
        <dbReference type="ARBA" id="ARBA00001946"/>
    </source>
</evidence>
<name>A0A6A5RUE9_9PLEO</name>
<comment type="catalytic activity">
    <reaction evidence="10">
        <text>a 2-hydroxy-3-methyl fatty acyl-CoA = a 2-methyl-branched fatty aldehyde + formyl-CoA</text>
        <dbReference type="Rhea" id="RHEA:25375"/>
        <dbReference type="ChEBI" id="CHEBI:49188"/>
        <dbReference type="ChEBI" id="CHEBI:57376"/>
        <dbReference type="ChEBI" id="CHEBI:58783"/>
        <dbReference type="EC" id="4.1.2.63"/>
    </reaction>
    <physiologicalReaction direction="left-to-right" evidence="10">
        <dbReference type="Rhea" id="RHEA:25376"/>
    </physiologicalReaction>
</comment>
<reference evidence="17" key="1">
    <citation type="journal article" date="2020" name="Stud. Mycol.">
        <title>101 Dothideomycetes genomes: a test case for predicting lifestyles and emergence of pathogens.</title>
        <authorList>
            <person name="Haridas S."/>
            <person name="Albert R."/>
            <person name="Binder M."/>
            <person name="Bloem J."/>
            <person name="Labutti K."/>
            <person name="Salamov A."/>
            <person name="Andreopoulos B."/>
            <person name="Baker S."/>
            <person name="Barry K."/>
            <person name="Bills G."/>
            <person name="Bluhm B."/>
            <person name="Cannon C."/>
            <person name="Castanera R."/>
            <person name="Culley D."/>
            <person name="Daum C."/>
            <person name="Ezra D."/>
            <person name="Gonzalez J."/>
            <person name="Henrissat B."/>
            <person name="Kuo A."/>
            <person name="Liang C."/>
            <person name="Lipzen A."/>
            <person name="Lutzoni F."/>
            <person name="Magnuson J."/>
            <person name="Mondo S."/>
            <person name="Nolan M."/>
            <person name="Ohm R."/>
            <person name="Pangilinan J."/>
            <person name="Park H.-J."/>
            <person name="Ramirez L."/>
            <person name="Alfaro M."/>
            <person name="Sun H."/>
            <person name="Tritt A."/>
            <person name="Yoshinaga Y."/>
            <person name="Zwiers L.-H."/>
            <person name="Turgeon B."/>
            <person name="Goodwin S."/>
            <person name="Spatafora J."/>
            <person name="Crous P."/>
            <person name="Grigoriev I."/>
        </authorList>
    </citation>
    <scope>NUCLEOTIDE SEQUENCE</scope>
    <source>
        <strain evidence="17">CBS 183.55</strain>
    </source>
</reference>
<protein>
    <recommendedName>
        <fullName evidence="14">2-hydroxyacyl-CoA lyase</fullName>
        <ecNumber evidence="12">4.1.2.63</ecNumber>
    </recommendedName>
</protein>
<dbReference type="RefSeq" id="XP_033452319.1">
    <property type="nucleotide sequence ID" value="XM_033595267.1"/>
</dbReference>
<comment type="cofactor">
    <cofactor evidence="1">
        <name>Mg(2+)</name>
        <dbReference type="ChEBI" id="CHEBI:18420"/>
    </cofactor>
</comment>
<comment type="function">
    <text evidence="13">Catalyzes a carbon-carbon cleavage reaction; cleaves a 2-hydroxy-3-methylacyl-CoA into formyl-CoA and a 2-methyl-branched fatty aldehyde.</text>
</comment>
<dbReference type="InterPro" id="IPR045025">
    <property type="entry name" value="HACL1-like"/>
</dbReference>
<evidence type="ECO:0000256" key="13">
    <source>
        <dbReference type="ARBA" id="ARBA00059692"/>
    </source>
</evidence>
<comment type="subcellular location">
    <subcellularLocation>
        <location evidence="3">Peroxisome matrix</location>
    </subcellularLocation>
</comment>
<keyword evidence="5" id="KW-0479">Metal-binding</keyword>
<keyword evidence="18" id="KW-1185">Reference proteome</keyword>
<comment type="cofactor">
    <cofactor evidence="2">
        <name>thiamine diphosphate</name>
        <dbReference type="ChEBI" id="CHEBI:58937"/>
    </cofactor>
</comment>
<evidence type="ECO:0000256" key="10">
    <source>
        <dbReference type="ARBA" id="ARBA00044451"/>
    </source>
</evidence>
<keyword evidence="6" id="KW-0460">Magnesium</keyword>
<evidence type="ECO:0000256" key="2">
    <source>
        <dbReference type="ARBA" id="ARBA00001964"/>
    </source>
</evidence>
<dbReference type="GO" id="GO:0005782">
    <property type="term" value="C:peroxisomal matrix"/>
    <property type="evidence" value="ECO:0007669"/>
    <property type="project" value="UniProtKB-SubCell"/>
</dbReference>
<evidence type="ECO:0000256" key="5">
    <source>
        <dbReference type="ARBA" id="ARBA00022723"/>
    </source>
</evidence>
<dbReference type="PANTHER" id="PTHR43710">
    <property type="entry name" value="2-HYDROXYACYL-COA LYASE"/>
    <property type="match status" value="1"/>
</dbReference>
<dbReference type="InterPro" id="IPR012001">
    <property type="entry name" value="Thiamin_PyroP_enz_TPP-bd_dom"/>
</dbReference>
<evidence type="ECO:0000256" key="14">
    <source>
        <dbReference type="ARBA" id="ARBA00070390"/>
    </source>
</evidence>
<dbReference type="FunFam" id="3.40.50.970:FF:000054">
    <property type="entry name" value="Putative 2-hydroxyphytanoyl-CoA lyase"/>
    <property type="match status" value="1"/>
</dbReference>
<evidence type="ECO:0000256" key="9">
    <source>
        <dbReference type="ARBA" id="ARBA00023239"/>
    </source>
</evidence>
<evidence type="ECO:0000313" key="18">
    <source>
        <dbReference type="Proteomes" id="UP000800082"/>
    </source>
</evidence>
<dbReference type="PANTHER" id="PTHR43710:SF2">
    <property type="entry name" value="2-HYDROXYACYL-COA LYASE 1"/>
    <property type="match status" value="1"/>
</dbReference>
<evidence type="ECO:0000256" key="7">
    <source>
        <dbReference type="ARBA" id="ARBA00023052"/>
    </source>
</evidence>
<evidence type="ECO:0000256" key="8">
    <source>
        <dbReference type="ARBA" id="ARBA00023140"/>
    </source>
</evidence>
<evidence type="ECO:0000256" key="4">
    <source>
        <dbReference type="ARBA" id="ARBA00007812"/>
    </source>
</evidence>
<dbReference type="AlphaFoldDB" id="A0A6A5RUE9"/>
<dbReference type="GO" id="GO:0001561">
    <property type="term" value="P:fatty acid alpha-oxidation"/>
    <property type="evidence" value="ECO:0007669"/>
    <property type="project" value="TreeGrafter"/>
</dbReference>
<dbReference type="GO" id="GO:0106359">
    <property type="term" value="F:2-hydroxyacyl-CoA lyase activity"/>
    <property type="evidence" value="ECO:0007669"/>
    <property type="project" value="UniProtKB-EC"/>
</dbReference>
<comment type="catalytic activity">
    <reaction evidence="11">
        <text>an (R)-2-hydroxy-long-chain-fatty acyl-CoA = a long-chain fatty aldehyde + formyl-CoA</text>
        <dbReference type="Rhea" id="RHEA:67444"/>
        <dbReference type="ChEBI" id="CHEBI:17176"/>
        <dbReference type="ChEBI" id="CHEBI:57376"/>
        <dbReference type="ChEBI" id="CHEBI:170012"/>
        <dbReference type="EC" id="4.1.2.63"/>
    </reaction>
    <physiologicalReaction direction="left-to-right" evidence="11">
        <dbReference type="Rhea" id="RHEA:67445"/>
    </physiologicalReaction>
</comment>
<dbReference type="Gene3D" id="3.40.50.970">
    <property type="match status" value="2"/>
</dbReference>
<dbReference type="EMBL" id="ML978959">
    <property type="protein sequence ID" value="KAF1932071.1"/>
    <property type="molecule type" value="Genomic_DNA"/>
</dbReference>
<keyword evidence="8" id="KW-0576">Peroxisome</keyword>
<keyword evidence="9" id="KW-0456">Lyase</keyword>
<dbReference type="InterPro" id="IPR011766">
    <property type="entry name" value="TPP_enzyme_TPP-bd"/>
</dbReference>
<accession>A0A6A5RUE9</accession>
<dbReference type="Pfam" id="PF02775">
    <property type="entry name" value="TPP_enzyme_C"/>
    <property type="match status" value="1"/>
</dbReference>
<proteinExistence type="inferred from homology"/>
<dbReference type="InterPro" id="IPR029061">
    <property type="entry name" value="THDP-binding"/>
</dbReference>
<feature type="non-terminal residue" evidence="17">
    <location>
        <position position="1"/>
    </location>
</feature>
<feature type="domain" description="Thiamine pyrophosphate enzyme N-terminal TPP-binding" evidence="16">
    <location>
        <begin position="2"/>
        <end position="115"/>
    </location>
</feature>
<evidence type="ECO:0000256" key="3">
    <source>
        <dbReference type="ARBA" id="ARBA00004253"/>
    </source>
</evidence>